<name>A0A5C1YTE3_9PROT</name>
<reference evidence="1 2" key="1">
    <citation type="submission" date="2019-09" db="EMBL/GenBank/DDBJ databases">
        <title>Genome sequencing of strain KACC 21233.</title>
        <authorList>
            <person name="Heo J."/>
            <person name="Kim S.-J."/>
            <person name="Kim J.-S."/>
            <person name="Hong S.-B."/>
            <person name="Kwon S.-W."/>
        </authorList>
    </citation>
    <scope>NUCLEOTIDE SEQUENCE [LARGE SCALE GENOMIC DNA]</scope>
    <source>
        <strain evidence="1 2">KACC 21233</strain>
    </source>
</reference>
<accession>A0A5C1YTE3</accession>
<evidence type="ECO:0000313" key="1">
    <source>
        <dbReference type="EMBL" id="QEO18132.1"/>
    </source>
</evidence>
<dbReference type="Proteomes" id="UP000324536">
    <property type="component" value="Chromosome"/>
</dbReference>
<dbReference type="EMBL" id="CP043506">
    <property type="protein sequence ID" value="QEO18132.1"/>
    <property type="molecule type" value="Genomic_DNA"/>
</dbReference>
<sequence>MSFKKHFKEIGLAYLGAIEGAVGCPIDANYTGKTYLISDLNATLQRFYSEWSTESISVRYGEVIDKNIGGEDKSIGNLNSAASIDNGLREKCRDDPGIFLIMNLKDIEKIRSLLMFADAIFFWDPFEETFSQKNQIDSGVAGLGLSLLAPVRSLIAEGLLIPAQIGMTKSSESEQAEGVEFDSQLMWQGALSPKEFVNRLTDTSEKKYELSVPEGILAAKGYRGHAENKMASLIMPDVVIPVMDYESISKYEEFCKNSDRHLTYRELEYIYQSLPFETGFILDPTKLTNEILLDLRERDSIFCAMRTAILTAIENYEKHIGEDDAAKFIQEFNVEIQLAFRELKEKALVSNTWKEYVDESRSFSTRFLAKSIPNLVNGTVISDMMESLTNSGITSIGNVLAASLKTYSRYRNTKIFMDVAASIRESHSQNDIVRV</sequence>
<dbReference type="RefSeq" id="WP_035353823.1">
    <property type="nucleotide sequence ID" value="NZ_CP043506.1"/>
</dbReference>
<keyword evidence="2" id="KW-1185">Reference proteome</keyword>
<gene>
    <name evidence="1" type="ORF">FLP30_10655</name>
</gene>
<proteinExistence type="predicted"/>
<evidence type="ECO:0000313" key="2">
    <source>
        <dbReference type="Proteomes" id="UP000324536"/>
    </source>
</evidence>
<protein>
    <submittedName>
        <fullName evidence="1">Uncharacterized protein</fullName>
    </submittedName>
</protein>
<dbReference type="KEGG" id="acek:FLP30_10655"/>
<dbReference type="AlphaFoldDB" id="A0A5C1YTE3"/>
<organism evidence="1 2">
    <name type="scientific">Acetobacter vaccinii</name>
    <dbReference type="NCBI Taxonomy" id="2592655"/>
    <lineage>
        <taxon>Bacteria</taxon>
        <taxon>Pseudomonadati</taxon>
        <taxon>Pseudomonadota</taxon>
        <taxon>Alphaproteobacteria</taxon>
        <taxon>Acetobacterales</taxon>
        <taxon>Acetobacteraceae</taxon>
        <taxon>Acetobacter</taxon>
    </lineage>
</organism>
<dbReference type="OrthoDB" id="8477853at2"/>